<protein>
    <submittedName>
        <fullName evidence="1">Uncharacterized protein</fullName>
    </submittedName>
</protein>
<evidence type="ECO:0000313" key="1">
    <source>
        <dbReference type="EMBL" id="QCK15669.1"/>
    </source>
</evidence>
<dbReference type="KEGG" id="fpf:DCC35_13410"/>
<dbReference type="AlphaFoldDB" id="A0A4D7JI41"/>
<reference evidence="1 2" key="1">
    <citation type="submission" date="2018-04" db="EMBL/GenBank/DDBJ databases">
        <title>Complete genome uncultured novel isolate.</title>
        <authorList>
            <person name="Merlino G."/>
        </authorList>
    </citation>
    <scope>NUCLEOTIDE SEQUENCE [LARGE SCALE GENOMIC DNA]</scope>
    <source>
        <strain evidence="2">R1DC9</strain>
    </source>
</reference>
<keyword evidence="2" id="KW-1185">Reference proteome</keyword>
<evidence type="ECO:0000313" key="2">
    <source>
        <dbReference type="Proteomes" id="UP000298616"/>
    </source>
</evidence>
<name>A0A4D7JI41_9BACT</name>
<accession>A0A4D7JI41</accession>
<gene>
    <name evidence="1" type="ORF">DCC35_13410</name>
</gene>
<proteinExistence type="predicted"/>
<organism evidence="1 2">
    <name type="scientific">Mangrovivirga cuniculi</name>
    <dbReference type="NCBI Taxonomy" id="2715131"/>
    <lineage>
        <taxon>Bacteria</taxon>
        <taxon>Pseudomonadati</taxon>
        <taxon>Bacteroidota</taxon>
        <taxon>Cytophagia</taxon>
        <taxon>Cytophagales</taxon>
        <taxon>Mangrovivirgaceae</taxon>
        <taxon>Mangrovivirga</taxon>
    </lineage>
</organism>
<dbReference type="Proteomes" id="UP000298616">
    <property type="component" value="Chromosome"/>
</dbReference>
<dbReference type="EMBL" id="CP028923">
    <property type="protein sequence ID" value="QCK15669.1"/>
    <property type="molecule type" value="Genomic_DNA"/>
</dbReference>
<sequence>MIFVVYIIKSKETMKYLFPLFFLFIFISCDDGNDPNRTGRVVIPIVEMVVPETTEAYSQVSIDIQAIAPNGCHSDLVIEADLTEANRILFTATAFDNGNEMCPDVLVIEDSTFKFNIGANSEYIFQANEAPFDIIRDTTVITQ</sequence>